<name>A0A914PBA7_9BILA</name>
<keyword evidence="1" id="KW-1185">Reference proteome</keyword>
<proteinExistence type="predicted"/>
<evidence type="ECO:0000313" key="2">
    <source>
        <dbReference type="WBParaSite" id="PDA_v2.g14854.t1"/>
    </source>
</evidence>
<reference evidence="2" key="1">
    <citation type="submission" date="2022-11" db="UniProtKB">
        <authorList>
            <consortium name="WormBaseParasite"/>
        </authorList>
    </citation>
    <scope>IDENTIFICATION</scope>
</reference>
<evidence type="ECO:0000313" key="1">
    <source>
        <dbReference type="Proteomes" id="UP000887578"/>
    </source>
</evidence>
<dbReference type="WBParaSite" id="PDA_v2.g14854.t1">
    <property type="protein sequence ID" value="PDA_v2.g14854.t1"/>
    <property type="gene ID" value="PDA_v2.g14854"/>
</dbReference>
<sequence length="238" mass="27736">MLLKTVLEKGVCFTSSPINEVVLFEEGIQFTVVSIGVLNDNTIDCRLEDFSVDLEITEAKYRNGDGNIYDEKTKTFKCSLNKYITFSISTNIEFKEVDYVKVQHKLEFPYSRIELLDMFNYYPLDFELPGYEYLKFKSYIRKIKKGEVTLTIENPYDLRLNGKKGNFESISYGSYDINLWLTFIFDPRTVNKTAEEHSVIESRPDSVLSSATPKKQKNFVSKKYPLIDLLDIYIYMPI</sequence>
<dbReference type="AlphaFoldDB" id="A0A914PBA7"/>
<protein>
    <submittedName>
        <fullName evidence="2">Uncharacterized protein</fullName>
    </submittedName>
</protein>
<organism evidence="1 2">
    <name type="scientific">Panagrolaimus davidi</name>
    <dbReference type="NCBI Taxonomy" id="227884"/>
    <lineage>
        <taxon>Eukaryota</taxon>
        <taxon>Metazoa</taxon>
        <taxon>Ecdysozoa</taxon>
        <taxon>Nematoda</taxon>
        <taxon>Chromadorea</taxon>
        <taxon>Rhabditida</taxon>
        <taxon>Tylenchina</taxon>
        <taxon>Panagrolaimomorpha</taxon>
        <taxon>Panagrolaimoidea</taxon>
        <taxon>Panagrolaimidae</taxon>
        <taxon>Panagrolaimus</taxon>
    </lineage>
</organism>
<accession>A0A914PBA7</accession>
<dbReference type="Proteomes" id="UP000887578">
    <property type="component" value="Unplaced"/>
</dbReference>